<proteinExistence type="predicted"/>
<comment type="caution">
    <text evidence="2">The sequence shown here is derived from an EMBL/GenBank/DDBJ whole genome shotgun (WGS) entry which is preliminary data.</text>
</comment>
<dbReference type="PANTHER" id="PTHR44086">
    <property type="entry name" value="THIOSULFATE SULFURTRANSFERASE RDL2, MITOCHONDRIAL-RELATED"/>
    <property type="match status" value="1"/>
</dbReference>
<evidence type="ECO:0000313" key="3">
    <source>
        <dbReference type="Proteomes" id="UP001467690"/>
    </source>
</evidence>
<dbReference type="Pfam" id="PF00581">
    <property type="entry name" value="Rhodanese"/>
    <property type="match status" value="1"/>
</dbReference>
<dbReference type="InterPro" id="IPR036873">
    <property type="entry name" value="Rhodanese-like_dom_sf"/>
</dbReference>
<gene>
    <name evidence="2" type="ORF">ABS311_01675</name>
</gene>
<keyword evidence="3" id="KW-1185">Reference proteome</keyword>
<evidence type="ECO:0000259" key="1">
    <source>
        <dbReference type="PROSITE" id="PS50206"/>
    </source>
</evidence>
<protein>
    <submittedName>
        <fullName evidence="2">Rhodanese-like domain-containing protein</fullName>
    </submittedName>
</protein>
<evidence type="ECO:0000313" key="2">
    <source>
        <dbReference type="EMBL" id="MER2490594.1"/>
    </source>
</evidence>
<feature type="domain" description="Rhodanese" evidence="1">
    <location>
        <begin position="33"/>
        <end position="123"/>
    </location>
</feature>
<dbReference type="CDD" id="cd00158">
    <property type="entry name" value="RHOD"/>
    <property type="match status" value="1"/>
</dbReference>
<sequence length="124" mass="14001">MSQHNQAFLKLVNDARSRIREIDIETMLKMKDSGESFILVDVREQDEWAAGHLPDAVYMGKGVIERDIQAKFPDTETTFVLYCGGGFRSALATDNLVKMGYKNCINLDGGFRRWKELGLTLVSP</sequence>
<dbReference type="InterPro" id="IPR001763">
    <property type="entry name" value="Rhodanese-like_dom"/>
</dbReference>
<accession>A0ABV1RCD8</accession>
<reference evidence="2 3" key="1">
    <citation type="submission" date="2024-06" db="EMBL/GenBank/DDBJ databases">
        <authorList>
            <person name="Chen R.Y."/>
        </authorList>
    </citation>
    <scope>NUCLEOTIDE SEQUENCE [LARGE SCALE GENOMIC DNA]</scope>
    <source>
        <strain evidence="2 3">D2</strain>
    </source>
</reference>
<dbReference type="SUPFAM" id="SSF52821">
    <property type="entry name" value="Rhodanese/Cell cycle control phosphatase"/>
    <property type="match status" value="1"/>
</dbReference>
<dbReference type="EMBL" id="JBELOE010000060">
    <property type="protein sequence ID" value="MER2490594.1"/>
    <property type="molecule type" value="Genomic_DNA"/>
</dbReference>
<name>A0ABV1RCD8_9ALTE</name>
<dbReference type="PANTHER" id="PTHR44086:SF13">
    <property type="entry name" value="THIOSULFATE SULFURTRANSFERASE PSPE"/>
    <property type="match status" value="1"/>
</dbReference>
<dbReference type="RefSeq" id="WP_143869801.1">
    <property type="nucleotide sequence ID" value="NZ_CP041660.1"/>
</dbReference>
<dbReference type="Proteomes" id="UP001467690">
    <property type="component" value="Unassembled WGS sequence"/>
</dbReference>
<organism evidence="2 3">
    <name type="scientific">Catenovulum sediminis</name>
    <dbReference type="NCBI Taxonomy" id="1740262"/>
    <lineage>
        <taxon>Bacteria</taxon>
        <taxon>Pseudomonadati</taxon>
        <taxon>Pseudomonadota</taxon>
        <taxon>Gammaproteobacteria</taxon>
        <taxon>Alteromonadales</taxon>
        <taxon>Alteromonadaceae</taxon>
        <taxon>Catenovulum</taxon>
    </lineage>
</organism>
<dbReference type="Gene3D" id="3.40.250.10">
    <property type="entry name" value="Rhodanese-like domain"/>
    <property type="match status" value="1"/>
</dbReference>
<dbReference type="SMART" id="SM00450">
    <property type="entry name" value="RHOD"/>
    <property type="match status" value="1"/>
</dbReference>
<dbReference type="PROSITE" id="PS50206">
    <property type="entry name" value="RHODANESE_3"/>
    <property type="match status" value="1"/>
</dbReference>